<comment type="catalytic activity">
    <reaction evidence="12">
        <text>2 bromide + 4-hydroxybenzoate + 2 NADPH + 2 O2 + 5 H(+) = 2,4-dibromophenol + CO2 + 2 NADP(+) + 4 H2O</text>
        <dbReference type="Rhea" id="RHEA:56348"/>
        <dbReference type="ChEBI" id="CHEBI:15377"/>
        <dbReference type="ChEBI" id="CHEBI:15378"/>
        <dbReference type="ChEBI" id="CHEBI:15379"/>
        <dbReference type="ChEBI" id="CHEBI:15858"/>
        <dbReference type="ChEBI" id="CHEBI:16526"/>
        <dbReference type="ChEBI" id="CHEBI:17879"/>
        <dbReference type="ChEBI" id="CHEBI:34238"/>
        <dbReference type="ChEBI" id="CHEBI:57783"/>
        <dbReference type="ChEBI" id="CHEBI:58349"/>
        <dbReference type="EC" id="1.14.19.55"/>
    </reaction>
    <physiologicalReaction direction="left-to-right" evidence="12">
        <dbReference type="Rhea" id="RHEA:56349"/>
    </physiologicalReaction>
</comment>
<evidence type="ECO:0000256" key="13">
    <source>
        <dbReference type="ARBA" id="ARBA00066870"/>
    </source>
</evidence>
<keyword evidence="4" id="KW-0274">FAD</keyword>
<evidence type="ECO:0000256" key="7">
    <source>
        <dbReference type="ARBA" id="ARBA00050194"/>
    </source>
</evidence>
<dbReference type="InterPro" id="IPR020946">
    <property type="entry name" value="Flavin_mOase-like"/>
</dbReference>
<comment type="catalytic activity">
    <reaction evidence="10">
        <text>3,4-dihydroxybenzoate + bromide + NADPH + O2 + 2 H(+) = 3-bromo-4,5-dihydroxybenzoate + NADP(+) + 2 H2O</text>
        <dbReference type="Rhea" id="RHEA:56372"/>
        <dbReference type="ChEBI" id="CHEBI:15377"/>
        <dbReference type="ChEBI" id="CHEBI:15378"/>
        <dbReference type="ChEBI" id="CHEBI:15379"/>
        <dbReference type="ChEBI" id="CHEBI:15858"/>
        <dbReference type="ChEBI" id="CHEBI:36241"/>
        <dbReference type="ChEBI" id="CHEBI:57783"/>
        <dbReference type="ChEBI" id="CHEBI:58349"/>
        <dbReference type="ChEBI" id="CHEBI:140211"/>
    </reaction>
    <physiologicalReaction direction="left-to-right" evidence="10">
        <dbReference type="Rhea" id="RHEA:56373"/>
    </physiologicalReaction>
</comment>
<evidence type="ECO:0000256" key="12">
    <source>
        <dbReference type="ARBA" id="ARBA00052260"/>
    </source>
</evidence>
<proteinExistence type="inferred from homology"/>
<dbReference type="InterPro" id="IPR050346">
    <property type="entry name" value="FMO-like"/>
</dbReference>
<evidence type="ECO:0000256" key="9">
    <source>
        <dbReference type="ARBA" id="ARBA00051354"/>
    </source>
</evidence>
<keyword evidence="5" id="KW-0521">NADP</keyword>
<evidence type="ECO:0000256" key="10">
    <source>
        <dbReference type="ARBA" id="ARBA00051726"/>
    </source>
</evidence>
<dbReference type="Gene3D" id="3.50.50.60">
    <property type="entry name" value="FAD/NAD(P)-binding domain"/>
    <property type="match status" value="1"/>
</dbReference>
<gene>
    <name evidence="15" type="ordered locus">Aeqsu_2733</name>
</gene>
<dbReference type="GO" id="GO:0004499">
    <property type="term" value="F:N,N-dimethylaniline monooxygenase activity"/>
    <property type="evidence" value="ECO:0007669"/>
    <property type="project" value="InterPro"/>
</dbReference>
<keyword evidence="3" id="KW-0285">Flavoprotein</keyword>
<dbReference type="RefSeq" id="WP_014783433.1">
    <property type="nucleotide sequence ID" value="NC_018013.1"/>
</dbReference>
<dbReference type="eggNOG" id="COG2072">
    <property type="taxonomic scope" value="Bacteria"/>
</dbReference>
<dbReference type="OrthoDB" id="9774675at2"/>
<evidence type="ECO:0000313" key="15">
    <source>
        <dbReference type="EMBL" id="AFL82184.1"/>
    </source>
</evidence>
<evidence type="ECO:0000256" key="1">
    <source>
        <dbReference type="ARBA" id="ARBA00001974"/>
    </source>
</evidence>
<accession>I3YYW6</accession>
<dbReference type="SUPFAM" id="SSF51905">
    <property type="entry name" value="FAD/NAD(P)-binding domain"/>
    <property type="match status" value="2"/>
</dbReference>
<comment type="catalytic activity">
    <reaction evidence="8">
        <text>3-bromo-4,5-dihydroxybenzoate + bromide + NADPH + O2 + 3 H(+) = 3,5-dibromobenzene-1,2-diol + CO2 + NADP(+) + 2 H2O</text>
        <dbReference type="Rhea" id="RHEA:56376"/>
        <dbReference type="ChEBI" id="CHEBI:15377"/>
        <dbReference type="ChEBI" id="CHEBI:15378"/>
        <dbReference type="ChEBI" id="CHEBI:15379"/>
        <dbReference type="ChEBI" id="CHEBI:15858"/>
        <dbReference type="ChEBI" id="CHEBI:16526"/>
        <dbReference type="ChEBI" id="CHEBI:57783"/>
        <dbReference type="ChEBI" id="CHEBI:58349"/>
        <dbReference type="ChEBI" id="CHEBI:140211"/>
        <dbReference type="ChEBI" id="CHEBI:140214"/>
    </reaction>
    <physiologicalReaction direction="left-to-right" evidence="8">
        <dbReference type="Rhea" id="RHEA:56377"/>
    </physiologicalReaction>
</comment>
<organism evidence="15 16">
    <name type="scientific">Aequorivita sublithincola (strain DSM 14238 / LMG 21431 / ACAM 643 / 9-3)</name>
    <dbReference type="NCBI Taxonomy" id="746697"/>
    <lineage>
        <taxon>Bacteria</taxon>
        <taxon>Pseudomonadati</taxon>
        <taxon>Bacteroidota</taxon>
        <taxon>Flavobacteriia</taxon>
        <taxon>Flavobacteriales</taxon>
        <taxon>Flavobacteriaceae</taxon>
        <taxon>Aequorivita</taxon>
    </lineage>
</organism>
<comment type="catalytic activity">
    <reaction evidence="7">
        <text>3-bromo-4-hydroxybenzoate + bromide + NADPH + O2 + 3 H(+) = 2,4-dibromophenol + CO2 + NADP(+) + 2 H2O</text>
        <dbReference type="Rhea" id="RHEA:56356"/>
        <dbReference type="ChEBI" id="CHEBI:15377"/>
        <dbReference type="ChEBI" id="CHEBI:15378"/>
        <dbReference type="ChEBI" id="CHEBI:15379"/>
        <dbReference type="ChEBI" id="CHEBI:15858"/>
        <dbReference type="ChEBI" id="CHEBI:16526"/>
        <dbReference type="ChEBI" id="CHEBI:34238"/>
        <dbReference type="ChEBI" id="CHEBI:57783"/>
        <dbReference type="ChEBI" id="CHEBI:58349"/>
        <dbReference type="ChEBI" id="CHEBI:140203"/>
    </reaction>
    <physiologicalReaction direction="left-to-right" evidence="7">
        <dbReference type="Rhea" id="RHEA:56357"/>
    </physiologicalReaction>
</comment>
<keyword evidence="16" id="KW-1185">Reference proteome</keyword>
<comment type="catalytic activity">
    <reaction evidence="11">
        <text>3,4-dihydroxybenzoate + 2 bromide + 2 NADPH + 2 O2 + 5 H(+) = 3,5-dibromobenzene-1,2-diol + CO2 + 2 NADP(+) + 4 H2O</text>
        <dbReference type="Rhea" id="RHEA:56368"/>
        <dbReference type="ChEBI" id="CHEBI:15377"/>
        <dbReference type="ChEBI" id="CHEBI:15378"/>
        <dbReference type="ChEBI" id="CHEBI:15379"/>
        <dbReference type="ChEBI" id="CHEBI:15858"/>
        <dbReference type="ChEBI" id="CHEBI:16526"/>
        <dbReference type="ChEBI" id="CHEBI:36241"/>
        <dbReference type="ChEBI" id="CHEBI:57783"/>
        <dbReference type="ChEBI" id="CHEBI:58349"/>
        <dbReference type="ChEBI" id="CHEBI:140214"/>
        <dbReference type="EC" id="1.14.19.55"/>
    </reaction>
    <physiologicalReaction direction="left-to-right" evidence="11">
        <dbReference type="Rhea" id="RHEA:56369"/>
    </physiologicalReaction>
</comment>
<name>I3YYW6_AEQSU</name>
<evidence type="ECO:0000256" key="4">
    <source>
        <dbReference type="ARBA" id="ARBA00022827"/>
    </source>
</evidence>
<dbReference type="FunFam" id="3.50.50.60:FF:000023">
    <property type="entry name" value="Dimethylaniline monooxygenase [N-oxide-forming]"/>
    <property type="match status" value="1"/>
</dbReference>
<evidence type="ECO:0000256" key="3">
    <source>
        <dbReference type="ARBA" id="ARBA00022630"/>
    </source>
</evidence>
<dbReference type="PRINTS" id="PR00370">
    <property type="entry name" value="FMOXYGENASE"/>
</dbReference>
<evidence type="ECO:0000313" key="16">
    <source>
        <dbReference type="Proteomes" id="UP000006049"/>
    </source>
</evidence>
<dbReference type="Proteomes" id="UP000006049">
    <property type="component" value="Chromosome"/>
</dbReference>
<evidence type="ECO:0000256" key="6">
    <source>
        <dbReference type="ARBA" id="ARBA00023002"/>
    </source>
</evidence>
<evidence type="ECO:0000256" key="14">
    <source>
        <dbReference type="ARBA" id="ARBA00069832"/>
    </source>
</evidence>
<dbReference type="KEGG" id="asl:Aeqsu_2733"/>
<dbReference type="InterPro" id="IPR000960">
    <property type="entry name" value="Flavin_mOase"/>
</dbReference>
<sequence length="447" mass="50680">MKSESFDNHYLIIGAGPVGLAVAKAFKEARIPYQQVDADDDVGGNWYHGTYKSAHILSARRVMEYPDFKMPEDYPDFPSSGQMLAYYRSYAAHYDLTEAIQFNTKVIHVNPIEDNLWEVIFSDNTTKTFKGVIVCNGHHWSKNFPKYEGEFTGDSFHSKDYKSSDQLKDKRVLVIGAGNSAFDIASESARVSSKKFLSVRRGIWIFPKTFMGKPLASLTVPPIPDWVRERLIKVMLKLTIGSHKEYGLPKPESKVFDRHPTVNTETLMHVKHGRTIIKGAVKKFLGKQVEFQDGSIEDVDTIVYATGFKTDFPFLPKELCRVEKAHVKVYGFSMYDTYKGLYLVGWMQPRGGVGSLIAPYADLLTRFVKLQDKVECPVGLILKETGEPLPTSHLFGGAQVIKWIQKTEKRINKLEKKGLEIDKKLNGFKNKSLANSTKPLQEDMQVY</sequence>
<evidence type="ECO:0000256" key="2">
    <source>
        <dbReference type="ARBA" id="ARBA00009183"/>
    </source>
</evidence>
<evidence type="ECO:0000256" key="5">
    <source>
        <dbReference type="ARBA" id="ARBA00022857"/>
    </source>
</evidence>
<dbReference type="EC" id="1.14.19.55" evidence="13"/>
<comment type="similarity">
    <text evidence="2">Belongs to the FMO family.</text>
</comment>
<comment type="cofactor">
    <cofactor evidence="1">
        <name>FAD</name>
        <dbReference type="ChEBI" id="CHEBI:57692"/>
    </cofactor>
</comment>
<comment type="catalytic activity">
    <reaction evidence="9">
        <text>bromide + 4-hydroxybenzoate + NADPH + O2 + 2 H(+) = 3-bromo-4-hydroxybenzoate + NADP(+) + 2 H2O</text>
        <dbReference type="Rhea" id="RHEA:56352"/>
        <dbReference type="ChEBI" id="CHEBI:15377"/>
        <dbReference type="ChEBI" id="CHEBI:15378"/>
        <dbReference type="ChEBI" id="CHEBI:15379"/>
        <dbReference type="ChEBI" id="CHEBI:15858"/>
        <dbReference type="ChEBI" id="CHEBI:17879"/>
        <dbReference type="ChEBI" id="CHEBI:57783"/>
        <dbReference type="ChEBI" id="CHEBI:58349"/>
        <dbReference type="ChEBI" id="CHEBI:140203"/>
    </reaction>
    <physiologicalReaction direction="left-to-right" evidence="9">
        <dbReference type="Rhea" id="RHEA:56353"/>
    </physiologicalReaction>
</comment>
<evidence type="ECO:0000256" key="11">
    <source>
        <dbReference type="ARBA" id="ARBA00052183"/>
    </source>
</evidence>
<dbReference type="InterPro" id="IPR036188">
    <property type="entry name" value="FAD/NAD-bd_sf"/>
</dbReference>
<dbReference type="STRING" id="746697.Aeqsu_2733"/>
<protein>
    <recommendedName>
        <fullName evidence="14">4-hydroxybenzoate brominase (decarboxylating)</fullName>
        <ecNumber evidence="13">1.14.19.55</ecNumber>
    </recommendedName>
</protein>
<evidence type="ECO:0000256" key="8">
    <source>
        <dbReference type="ARBA" id="ARBA00050583"/>
    </source>
</evidence>
<keyword evidence="6" id="KW-0560">Oxidoreductase</keyword>
<dbReference type="EMBL" id="CP003280">
    <property type="protein sequence ID" value="AFL82184.1"/>
    <property type="molecule type" value="Genomic_DNA"/>
</dbReference>
<dbReference type="Pfam" id="PF00743">
    <property type="entry name" value="FMO-like"/>
    <property type="match status" value="1"/>
</dbReference>
<dbReference type="AlphaFoldDB" id="I3YYW6"/>
<dbReference type="PANTHER" id="PTHR23023">
    <property type="entry name" value="DIMETHYLANILINE MONOOXYGENASE"/>
    <property type="match status" value="1"/>
</dbReference>
<dbReference type="GO" id="GO:0050661">
    <property type="term" value="F:NADP binding"/>
    <property type="evidence" value="ECO:0007669"/>
    <property type="project" value="InterPro"/>
</dbReference>
<reference evidence="15 16" key="1">
    <citation type="submission" date="2012-06" db="EMBL/GenBank/DDBJ databases">
        <title>The complete genome of Aequorivita sublithincola DSM 14238.</title>
        <authorList>
            <consortium name="US DOE Joint Genome Institute (JGI-PGF)"/>
            <person name="Lucas S."/>
            <person name="Copeland A."/>
            <person name="Lapidus A."/>
            <person name="Goodwin L."/>
            <person name="Pitluck S."/>
            <person name="Peters L."/>
            <person name="Munk A.C.C."/>
            <person name="Kyrpides N."/>
            <person name="Mavromatis K."/>
            <person name="Pagani I."/>
            <person name="Ivanova N."/>
            <person name="Ovchinnikova G."/>
            <person name="Zeytun A."/>
            <person name="Detter J.C."/>
            <person name="Han C."/>
            <person name="Land M."/>
            <person name="Hauser L."/>
            <person name="Markowitz V."/>
            <person name="Cheng J.-F."/>
            <person name="Hugenholtz P."/>
            <person name="Woyke T."/>
            <person name="Wu D."/>
            <person name="Tindall B."/>
            <person name="Faehnrich R."/>
            <person name="Brambilla E."/>
            <person name="Klenk H.-P."/>
            <person name="Eisen J.A."/>
        </authorList>
    </citation>
    <scope>NUCLEOTIDE SEQUENCE [LARGE SCALE GENOMIC DNA]</scope>
    <source>
        <strain evidence="16">DSM 14238 / LMG 21431 / ACAM 643 / 9-3</strain>
    </source>
</reference>
<dbReference type="HOGENOM" id="CLU_006909_8_3_10"/>
<dbReference type="GO" id="GO:0050660">
    <property type="term" value="F:flavin adenine dinucleotide binding"/>
    <property type="evidence" value="ECO:0007669"/>
    <property type="project" value="InterPro"/>
</dbReference>